<evidence type="ECO:0000259" key="2">
    <source>
        <dbReference type="Pfam" id="PF02668"/>
    </source>
</evidence>
<evidence type="ECO:0000313" key="4">
    <source>
        <dbReference type="Proteomes" id="UP001498421"/>
    </source>
</evidence>
<evidence type="ECO:0000256" key="1">
    <source>
        <dbReference type="ARBA" id="ARBA00023002"/>
    </source>
</evidence>
<name>A0ABR1HED1_9HYPO</name>
<dbReference type="InterPro" id="IPR003819">
    <property type="entry name" value="TauD/TfdA-like"/>
</dbReference>
<sequence length="424" mass="47361">MTAIVPTSARPYLPSGLRGKYLLQEPSFAHEKGASADIDWMPNYEKYVKRTEARSGLPNVQTVVPSGWPEALDSPLAWTSDTFDNKEDMIFTLDEQQKKEVYDAVTKFKSLGLHVRDINRDNFQLPTLREHLDAMSDDLHSGKGFVIIRGLNLPTSSDDHDTIAFLGLSAYVAPQQGRQDQDGNMIVHILDANNSSVPKELRQSVYTNVAQPFHSDVFCEILAMQTKNCAQSGGNSIIASAWTVYNELAATRPDLIHALAAGNWTFDTFGRDPAYHQRPLLFCEDGKVIMNFSRRLLTGAPASPRTPGIPPMTEAQAEALDAVHFTAMKHQLSIPMQKGDIRFINNHAVLHARDAFDDSDQAQRHLVRLWLRHPEKAWRMPKGLEMACDRVYAELGSEGDENWPLLPVVSADRLISRQKSCGQG</sequence>
<gene>
    <name evidence="3" type="ORF">QQZ08_010936</name>
</gene>
<reference evidence="3 4" key="1">
    <citation type="journal article" date="2025" name="Microbiol. Resour. Announc.">
        <title>Draft genome sequences for Neonectria magnoliae and Neonectria punicea, canker pathogens of Liriodendron tulipifera and Acer saccharum in West Virginia.</title>
        <authorList>
            <person name="Petronek H.M."/>
            <person name="Kasson M.T."/>
            <person name="Metheny A.M."/>
            <person name="Stauder C.M."/>
            <person name="Lovett B."/>
            <person name="Lynch S.C."/>
            <person name="Garnas J.R."/>
            <person name="Kasson L.R."/>
            <person name="Stajich J.E."/>
        </authorList>
    </citation>
    <scope>NUCLEOTIDE SEQUENCE [LARGE SCALE GENOMIC DNA]</scope>
    <source>
        <strain evidence="3 4">NRRL 64651</strain>
    </source>
</reference>
<organism evidence="3 4">
    <name type="scientific">Neonectria magnoliae</name>
    <dbReference type="NCBI Taxonomy" id="2732573"/>
    <lineage>
        <taxon>Eukaryota</taxon>
        <taxon>Fungi</taxon>
        <taxon>Dikarya</taxon>
        <taxon>Ascomycota</taxon>
        <taxon>Pezizomycotina</taxon>
        <taxon>Sordariomycetes</taxon>
        <taxon>Hypocreomycetidae</taxon>
        <taxon>Hypocreales</taxon>
        <taxon>Nectriaceae</taxon>
        <taxon>Neonectria</taxon>
    </lineage>
</organism>
<dbReference type="PANTHER" id="PTHR10696:SF49">
    <property type="entry name" value="TAUD_TFDA-LIKE DOMAIN-CONTAINING PROTEIN"/>
    <property type="match status" value="1"/>
</dbReference>
<dbReference type="InterPro" id="IPR042098">
    <property type="entry name" value="TauD-like_sf"/>
</dbReference>
<proteinExistence type="predicted"/>
<dbReference type="Proteomes" id="UP001498421">
    <property type="component" value="Unassembled WGS sequence"/>
</dbReference>
<dbReference type="Gene3D" id="3.60.130.10">
    <property type="entry name" value="Clavaminate synthase-like"/>
    <property type="match status" value="1"/>
</dbReference>
<protein>
    <recommendedName>
        <fullName evidence="2">TauD/TfdA-like domain-containing protein</fullName>
    </recommendedName>
</protein>
<feature type="domain" description="TauD/TfdA-like" evidence="2">
    <location>
        <begin position="118"/>
        <end position="370"/>
    </location>
</feature>
<dbReference type="SUPFAM" id="SSF51197">
    <property type="entry name" value="Clavaminate synthase-like"/>
    <property type="match status" value="1"/>
</dbReference>
<keyword evidence="4" id="KW-1185">Reference proteome</keyword>
<comment type="caution">
    <text evidence="3">The sequence shown here is derived from an EMBL/GenBank/DDBJ whole genome shotgun (WGS) entry which is preliminary data.</text>
</comment>
<dbReference type="EMBL" id="JAZAVK010000153">
    <property type="protein sequence ID" value="KAK7419224.1"/>
    <property type="molecule type" value="Genomic_DNA"/>
</dbReference>
<keyword evidence="1" id="KW-0560">Oxidoreductase</keyword>
<dbReference type="Pfam" id="PF02668">
    <property type="entry name" value="TauD"/>
    <property type="match status" value="1"/>
</dbReference>
<accession>A0ABR1HED1</accession>
<evidence type="ECO:0000313" key="3">
    <source>
        <dbReference type="EMBL" id="KAK7419224.1"/>
    </source>
</evidence>
<dbReference type="InterPro" id="IPR050411">
    <property type="entry name" value="AlphaKG_dependent_hydroxylases"/>
</dbReference>
<dbReference type="PANTHER" id="PTHR10696">
    <property type="entry name" value="GAMMA-BUTYROBETAINE HYDROXYLASE-RELATED"/>
    <property type="match status" value="1"/>
</dbReference>